<keyword evidence="5 7" id="KW-1133">Transmembrane helix</keyword>
<keyword evidence="2" id="KW-0813">Transport</keyword>
<dbReference type="PANTHER" id="PTHR43738">
    <property type="entry name" value="ABC TRANSPORTER, MEMBRANE PROTEIN"/>
    <property type="match status" value="1"/>
</dbReference>
<gene>
    <name evidence="9" type="ORF">DC430_15740</name>
</gene>
<reference evidence="9 10" key="1">
    <citation type="submission" date="2018-04" db="EMBL/GenBank/DDBJ databases">
        <authorList>
            <person name="Hagen T."/>
        </authorList>
    </citation>
    <scope>NUCLEOTIDE SEQUENCE [LARGE SCALE GENOMIC DNA]</scope>
    <source>
        <strain evidence="9 10">TPD7009</strain>
    </source>
</reference>
<evidence type="ECO:0000259" key="8">
    <source>
        <dbReference type="Pfam" id="PF02687"/>
    </source>
</evidence>
<dbReference type="EMBL" id="QDFR01000005">
    <property type="protein sequence ID" value="PVE52296.1"/>
    <property type="molecule type" value="Genomic_DNA"/>
</dbReference>
<feature type="transmembrane region" description="Helical" evidence="7">
    <location>
        <begin position="20"/>
        <end position="42"/>
    </location>
</feature>
<evidence type="ECO:0000256" key="3">
    <source>
        <dbReference type="ARBA" id="ARBA00022475"/>
    </source>
</evidence>
<protein>
    <submittedName>
        <fullName evidence="9">ABC transporter permease</fullName>
    </submittedName>
</protein>
<feature type="transmembrane region" description="Helical" evidence="7">
    <location>
        <begin position="311"/>
        <end position="335"/>
    </location>
</feature>
<comment type="subcellular location">
    <subcellularLocation>
        <location evidence="1">Cell membrane</location>
        <topology evidence="1">Multi-pass membrane protein</topology>
    </subcellularLocation>
</comment>
<proteinExistence type="predicted"/>
<dbReference type="Pfam" id="PF02687">
    <property type="entry name" value="FtsX"/>
    <property type="match status" value="1"/>
</dbReference>
<accession>A0AA92H8C5</accession>
<evidence type="ECO:0000256" key="5">
    <source>
        <dbReference type="ARBA" id="ARBA00022989"/>
    </source>
</evidence>
<evidence type="ECO:0000256" key="1">
    <source>
        <dbReference type="ARBA" id="ARBA00004651"/>
    </source>
</evidence>
<keyword evidence="3" id="KW-1003">Cell membrane</keyword>
<dbReference type="GO" id="GO:0005886">
    <property type="term" value="C:plasma membrane"/>
    <property type="evidence" value="ECO:0007669"/>
    <property type="project" value="UniProtKB-SubCell"/>
</dbReference>
<dbReference type="PANTHER" id="PTHR43738:SF1">
    <property type="entry name" value="HEMIN TRANSPORT SYSTEM PERMEASE PROTEIN HRTB-RELATED"/>
    <property type="match status" value="1"/>
</dbReference>
<keyword evidence="4 7" id="KW-0812">Transmembrane</keyword>
<dbReference type="AlphaFoldDB" id="A0AA92H8C5"/>
<dbReference type="InterPro" id="IPR003838">
    <property type="entry name" value="ABC3_permease_C"/>
</dbReference>
<feature type="transmembrane region" description="Helical" evidence="7">
    <location>
        <begin position="249"/>
        <end position="273"/>
    </location>
</feature>
<evidence type="ECO:0000256" key="6">
    <source>
        <dbReference type="ARBA" id="ARBA00023136"/>
    </source>
</evidence>
<organism evidence="9 10">
    <name type="scientific">Rhizobium rhizogenes</name>
    <name type="common">Agrobacterium rhizogenes</name>
    <dbReference type="NCBI Taxonomy" id="359"/>
    <lineage>
        <taxon>Bacteria</taxon>
        <taxon>Pseudomonadati</taxon>
        <taxon>Pseudomonadota</taxon>
        <taxon>Alphaproteobacteria</taxon>
        <taxon>Hyphomicrobiales</taxon>
        <taxon>Rhizobiaceae</taxon>
        <taxon>Rhizobium/Agrobacterium group</taxon>
        <taxon>Rhizobium</taxon>
    </lineage>
</organism>
<feature type="domain" description="ABC3 transporter permease C-terminal" evidence="8">
    <location>
        <begin position="261"/>
        <end position="372"/>
    </location>
</feature>
<comment type="caution">
    <text evidence="9">The sequence shown here is derived from an EMBL/GenBank/DDBJ whole genome shotgun (WGS) entry which is preliminary data.</text>
</comment>
<dbReference type="RefSeq" id="WP_116494857.1">
    <property type="nucleotide sequence ID" value="NZ_QDFR01000005.1"/>
</dbReference>
<dbReference type="Proteomes" id="UP000244335">
    <property type="component" value="Unassembled WGS sequence"/>
</dbReference>
<keyword evidence="6 7" id="KW-0472">Membrane</keyword>
<dbReference type="InterPro" id="IPR051125">
    <property type="entry name" value="ABC-4/HrtB_transporter"/>
</dbReference>
<evidence type="ECO:0000256" key="4">
    <source>
        <dbReference type="ARBA" id="ARBA00022692"/>
    </source>
</evidence>
<name>A0AA92H8C5_RHIRH</name>
<feature type="transmembrane region" description="Helical" evidence="7">
    <location>
        <begin position="341"/>
        <end position="365"/>
    </location>
</feature>
<sequence length="378" mass="39758">MTISIARKTLLHEWRRFLPATIAIAFSGVLMTVQGALLLGIVGANGLYVTQSTAAYWVGFPGTQSVDLGRAIPASVATSLYAQPAISHVEPVLFGSGDWRGINGGGGVSVTVLGIETANNSEALARIIPQTLRNELNEPGTVLVDIADASKLSTKKGGVAEVNGRAVRIVGYIDGLRGLGGVNVVTSQETARNLDHSLPSDGGATYFLYDLKTGANGPAVQARLNSATDIRRFEVWSAQELASMTTMYMLLDSGAGIAFIFATLISVMIGAVITSQTLMGAVAGTVPQYATLRALGVPFDRLRIIVVEQAGWVAFFGFIISLILSAAIALAAAIYRVPFELRFSIVAAASTVVLLVAAVACLLAIHRLRDTDPAMLLR</sequence>
<evidence type="ECO:0000256" key="2">
    <source>
        <dbReference type="ARBA" id="ARBA00022448"/>
    </source>
</evidence>
<evidence type="ECO:0000313" key="9">
    <source>
        <dbReference type="EMBL" id="PVE52296.1"/>
    </source>
</evidence>
<evidence type="ECO:0000313" key="10">
    <source>
        <dbReference type="Proteomes" id="UP000244335"/>
    </source>
</evidence>
<evidence type="ECO:0000256" key="7">
    <source>
        <dbReference type="SAM" id="Phobius"/>
    </source>
</evidence>